<protein>
    <submittedName>
        <fullName evidence="9 11">MFS gliotoxin efflux transporter glia</fullName>
    </submittedName>
</protein>
<dbReference type="PANTHER" id="PTHR23501:SF177">
    <property type="entry name" value="MAJOR FACILITATOR SUPERFAMILY (MFS) PROFILE DOMAIN-CONTAINING PROTEIN-RELATED"/>
    <property type="match status" value="1"/>
</dbReference>
<dbReference type="Pfam" id="PF07690">
    <property type="entry name" value="MFS_1"/>
    <property type="match status" value="1"/>
</dbReference>
<sequence>MAEEPRTDPEKPLSGGLDKNATEASTPAYSIMDEKRSLESEHEQISTDEPAKDLEPVENDEYPHAWKLASLLLATSLAIFLMSLDMTIIATAIPRITDQFKSLDDVGWYGSAFFITMAAFQSTWGKTYKYFPLKWAYLTAIFLFEVGSLICAVAQDSKTLIVGRAIAGLGGAGIGAGSYTIIGFSAPPRQAAALTGVLGAVYGIASVVGPLMGGALTEHVSWRWCFYINLPVGAISVAIIFFTFQTPKAAQPQKAPLKEKILQMDPLGTALLLCTIICLILALQWGGVTKAWSHRDVIGTLVGFGVLLVVFIALEIWLDERALLVPRLLRKKTIAFMALFTALSFGVFMTILYYLPIYFQTVSGVSASDSGVRNIPFILAVSLFTVVSGVVISKTQHFLPIIVLGSILATAGLATISTLGVHSPSPQWIGYQVLAGIGLGLNIQVPIIVSQAVVEPSDVSSVTAMIIFFQALSGSIFLSVSQSLFANKLLATVPKYAPGVDPALVVATGATELDILWDGEALAGVIRAYMAGLTDDFYMGIGLAACSAVVALSMVVFDRTSLKGRKVSAGGAA</sequence>
<dbReference type="Gene3D" id="1.20.1250.20">
    <property type="entry name" value="MFS general substrate transporter like domains"/>
    <property type="match status" value="1"/>
</dbReference>
<keyword evidence="3 7" id="KW-0812">Transmembrane</keyword>
<dbReference type="InterPro" id="IPR036259">
    <property type="entry name" value="MFS_trans_sf"/>
</dbReference>
<evidence type="ECO:0000256" key="2">
    <source>
        <dbReference type="ARBA" id="ARBA00022448"/>
    </source>
</evidence>
<evidence type="ECO:0000313" key="11">
    <source>
        <dbReference type="RefSeq" id="XP_033537557.1"/>
    </source>
</evidence>
<feature type="transmembrane region" description="Helical" evidence="7">
    <location>
        <begin position="428"/>
        <end position="449"/>
    </location>
</feature>
<gene>
    <name evidence="9 11" type="ORF">P152DRAFT_471299</name>
</gene>
<dbReference type="SUPFAM" id="SSF103473">
    <property type="entry name" value="MFS general substrate transporter"/>
    <property type="match status" value="1"/>
</dbReference>
<feature type="transmembrane region" description="Helical" evidence="7">
    <location>
        <begin position="334"/>
        <end position="355"/>
    </location>
</feature>
<dbReference type="GeneID" id="54421618"/>
<dbReference type="OrthoDB" id="10021397at2759"/>
<feature type="transmembrane region" description="Helical" evidence="7">
    <location>
        <begin position="399"/>
        <end position="422"/>
    </location>
</feature>
<dbReference type="FunFam" id="1.20.1250.20:FF:000196">
    <property type="entry name" value="MFS toxin efflux pump (AflT)"/>
    <property type="match status" value="1"/>
</dbReference>
<feature type="compositionally biased region" description="Basic and acidic residues" evidence="6">
    <location>
        <begin position="32"/>
        <end position="55"/>
    </location>
</feature>
<feature type="transmembrane region" description="Helical" evidence="7">
    <location>
        <begin position="265"/>
        <end position="285"/>
    </location>
</feature>
<feature type="transmembrane region" description="Helical" evidence="7">
    <location>
        <begin position="136"/>
        <end position="155"/>
    </location>
</feature>
<feature type="transmembrane region" description="Helical" evidence="7">
    <location>
        <begin position="297"/>
        <end position="318"/>
    </location>
</feature>
<dbReference type="CDD" id="cd17502">
    <property type="entry name" value="MFS_Azr1_MDR_like"/>
    <property type="match status" value="1"/>
</dbReference>
<reference evidence="11" key="2">
    <citation type="submission" date="2020-04" db="EMBL/GenBank/DDBJ databases">
        <authorList>
            <consortium name="NCBI Genome Project"/>
        </authorList>
    </citation>
    <scope>NUCLEOTIDE SEQUENCE</scope>
    <source>
        <strain evidence="11">CBS 781.70</strain>
    </source>
</reference>
<dbReference type="AlphaFoldDB" id="A0A6G1GDD7"/>
<evidence type="ECO:0000256" key="6">
    <source>
        <dbReference type="SAM" id="MobiDB-lite"/>
    </source>
</evidence>
<feature type="transmembrane region" description="Helical" evidence="7">
    <location>
        <begin position="71"/>
        <end position="94"/>
    </location>
</feature>
<dbReference type="GO" id="GO:0022857">
    <property type="term" value="F:transmembrane transporter activity"/>
    <property type="evidence" value="ECO:0007669"/>
    <property type="project" value="InterPro"/>
</dbReference>
<feature type="transmembrane region" description="Helical" evidence="7">
    <location>
        <begin position="537"/>
        <end position="557"/>
    </location>
</feature>
<dbReference type="GO" id="GO:0005886">
    <property type="term" value="C:plasma membrane"/>
    <property type="evidence" value="ECO:0007669"/>
    <property type="project" value="TreeGrafter"/>
</dbReference>
<evidence type="ECO:0000256" key="7">
    <source>
        <dbReference type="SAM" id="Phobius"/>
    </source>
</evidence>
<dbReference type="EMBL" id="ML975151">
    <property type="protein sequence ID" value="KAF1815926.1"/>
    <property type="molecule type" value="Genomic_DNA"/>
</dbReference>
<evidence type="ECO:0000256" key="1">
    <source>
        <dbReference type="ARBA" id="ARBA00004141"/>
    </source>
</evidence>
<evidence type="ECO:0000313" key="10">
    <source>
        <dbReference type="Proteomes" id="UP000504638"/>
    </source>
</evidence>
<feature type="region of interest" description="Disordered" evidence="6">
    <location>
        <begin position="1"/>
        <end position="56"/>
    </location>
</feature>
<evidence type="ECO:0000256" key="3">
    <source>
        <dbReference type="ARBA" id="ARBA00022692"/>
    </source>
</evidence>
<keyword evidence="4 7" id="KW-1133">Transmembrane helix</keyword>
<feature type="domain" description="Major facilitator superfamily (MFS) profile" evidence="8">
    <location>
        <begin position="71"/>
        <end position="559"/>
    </location>
</feature>
<name>A0A6G1GDD7_9PEZI</name>
<keyword evidence="10" id="KW-1185">Reference proteome</keyword>
<dbReference type="RefSeq" id="XP_033537557.1">
    <property type="nucleotide sequence ID" value="XM_033681048.1"/>
</dbReference>
<dbReference type="InterPro" id="IPR011701">
    <property type="entry name" value="MFS"/>
</dbReference>
<evidence type="ECO:0000256" key="4">
    <source>
        <dbReference type="ARBA" id="ARBA00022989"/>
    </source>
</evidence>
<dbReference type="PROSITE" id="PS50850">
    <property type="entry name" value="MFS"/>
    <property type="match status" value="1"/>
</dbReference>
<dbReference type="PANTHER" id="PTHR23501">
    <property type="entry name" value="MAJOR FACILITATOR SUPERFAMILY"/>
    <property type="match status" value="1"/>
</dbReference>
<evidence type="ECO:0000313" key="9">
    <source>
        <dbReference type="EMBL" id="KAF1815926.1"/>
    </source>
</evidence>
<dbReference type="InterPro" id="IPR020846">
    <property type="entry name" value="MFS_dom"/>
</dbReference>
<comment type="subcellular location">
    <subcellularLocation>
        <location evidence="1">Membrane</location>
        <topology evidence="1">Multi-pass membrane protein</topology>
    </subcellularLocation>
</comment>
<keyword evidence="5 7" id="KW-0472">Membrane</keyword>
<feature type="transmembrane region" description="Helical" evidence="7">
    <location>
        <begin position="106"/>
        <end position="124"/>
    </location>
</feature>
<feature type="transmembrane region" description="Helical" evidence="7">
    <location>
        <begin position="161"/>
        <end position="184"/>
    </location>
</feature>
<dbReference type="Proteomes" id="UP000504638">
    <property type="component" value="Unplaced"/>
</dbReference>
<feature type="transmembrane region" description="Helical" evidence="7">
    <location>
        <begin position="224"/>
        <end position="244"/>
    </location>
</feature>
<feature type="transmembrane region" description="Helical" evidence="7">
    <location>
        <begin position="191"/>
        <end position="212"/>
    </location>
</feature>
<feature type="compositionally biased region" description="Basic and acidic residues" evidence="6">
    <location>
        <begin position="1"/>
        <end position="11"/>
    </location>
</feature>
<feature type="transmembrane region" description="Helical" evidence="7">
    <location>
        <begin position="375"/>
        <end position="392"/>
    </location>
</feature>
<reference evidence="11" key="3">
    <citation type="submission" date="2025-04" db="UniProtKB">
        <authorList>
            <consortium name="RefSeq"/>
        </authorList>
    </citation>
    <scope>IDENTIFICATION</scope>
    <source>
        <strain evidence="11">CBS 781.70</strain>
    </source>
</reference>
<evidence type="ECO:0000259" key="8">
    <source>
        <dbReference type="PROSITE" id="PS50850"/>
    </source>
</evidence>
<accession>A0A6G1GDD7</accession>
<organism evidence="9">
    <name type="scientific">Eremomyces bilateralis CBS 781.70</name>
    <dbReference type="NCBI Taxonomy" id="1392243"/>
    <lineage>
        <taxon>Eukaryota</taxon>
        <taxon>Fungi</taxon>
        <taxon>Dikarya</taxon>
        <taxon>Ascomycota</taxon>
        <taxon>Pezizomycotina</taxon>
        <taxon>Dothideomycetes</taxon>
        <taxon>Dothideomycetes incertae sedis</taxon>
        <taxon>Eremomycetales</taxon>
        <taxon>Eremomycetaceae</taxon>
        <taxon>Eremomyces</taxon>
    </lineage>
</organism>
<reference evidence="9 11" key="1">
    <citation type="submission" date="2020-01" db="EMBL/GenBank/DDBJ databases">
        <authorList>
            <consortium name="DOE Joint Genome Institute"/>
            <person name="Haridas S."/>
            <person name="Albert R."/>
            <person name="Binder M."/>
            <person name="Bloem J."/>
            <person name="Labutti K."/>
            <person name="Salamov A."/>
            <person name="Andreopoulos B."/>
            <person name="Baker S.E."/>
            <person name="Barry K."/>
            <person name="Bills G."/>
            <person name="Bluhm B.H."/>
            <person name="Cannon C."/>
            <person name="Castanera R."/>
            <person name="Culley D.E."/>
            <person name="Daum C."/>
            <person name="Ezra D."/>
            <person name="Gonzalez J.B."/>
            <person name="Henrissat B."/>
            <person name="Kuo A."/>
            <person name="Liang C."/>
            <person name="Lipzen A."/>
            <person name="Lutzoni F."/>
            <person name="Magnuson J."/>
            <person name="Mondo S."/>
            <person name="Nolan M."/>
            <person name="Ohm R."/>
            <person name="Pangilinan J."/>
            <person name="Park H.-J."/>
            <person name="Ramirez L."/>
            <person name="Alfaro M."/>
            <person name="Sun H."/>
            <person name="Tritt A."/>
            <person name="Yoshinaga Y."/>
            <person name="Zwiers L.-H."/>
            <person name="Turgeon B.G."/>
            <person name="Goodwin S.B."/>
            <person name="Spatafora J.W."/>
            <person name="Crous P.W."/>
            <person name="Grigoriev I.V."/>
        </authorList>
    </citation>
    <scope>NUCLEOTIDE SEQUENCE</scope>
    <source>
        <strain evidence="9 11">CBS 781.70</strain>
    </source>
</reference>
<dbReference type="FunFam" id="1.20.1720.10:FF:000012">
    <property type="entry name" value="MFS toxin efflux pump (AflT)"/>
    <property type="match status" value="1"/>
</dbReference>
<proteinExistence type="predicted"/>
<evidence type="ECO:0000256" key="5">
    <source>
        <dbReference type="ARBA" id="ARBA00023136"/>
    </source>
</evidence>
<dbReference type="Gene3D" id="1.20.1720.10">
    <property type="entry name" value="Multidrug resistance protein D"/>
    <property type="match status" value="1"/>
</dbReference>
<feature type="transmembrane region" description="Helical" evidence="7">
    <location>
        <begin position="461"/>
        <end position="480"/>
    </location>
</feature>
<keyword evidence="2" id="KW-0813">Transport</keyword>